<dbReference type="AlphaFoldDB" id="A0A1N7N8V6"/>
<gene>
    <name evidence="1" type="ORF">SAMN05421785_10467</name>
</gene>
<reference evidence="1 2" key="1">
    <citation type="submission" date="2017-01" db="EMBL/GenBank/DDBJ databases">
        <authorList>
            <person name="Mah S.A."/>
            <person name="Swanson W.J."/>
            <person name="Moy G.W."/>
            <person name="Vacquier V.D."/>
        </authorList>
    </citation>
    <scope>NUCLEOTIDE SEQUENCE [LARGE SCALE GENOMIC DNA]</scope>
    <source>
        <strain evidence="1 2">DSM 18014</strain>
    </source>
</reference>
<protein>
    <submittedName>
        <fullName evidence="1">Uncharacterized protein</fullName>
    </submittedName>
</protein>
<evidence type="ECO:0000313" key="1">
    <source>
        <dbReference type="EMBL" id="SIS94762.1"/>
    </source>
</evidence>
<dbReference type="Proteomes" id="UP000185781">
    <property type="component" value="Unassembled WGS sequence"/>
</dbReference>
<sequence length="233" mass="28257">MNESLKKSIENLYSVFSKYEIRSVIEGCPCCVSDRDKEKIHSKELRELEEEDLSRYAFKAMTTWGNVDDFKHFLPRILELCIDQNLGIQPFGIFGKLEYGKWEVWDGIEKEAVITFLLEWWKYFLENRNFFDDDLFFGIYNVTGKIEKLLEYWKVDIAQNSFMIYVDLIRYYYQDFVNENLKNKSFDESDREKFLKWIKENSKSLEEGFYYFEKRDERFAREISDALYILEHS</sequence>
<evidence type="ECO:0000313" key="2">
    <source>
        <dbReference type="Proteomes" id="UP000185781"/>
    </source>
</evidence>
<name>A0A1N7N8V6_9FLAO</name>
<accession>A0A1N7N8V6</accession>
<dbReference type="EMBL" id="FTOV01000004">
    <property type="protein sequence ID" value="SIS94762.1"/>
    <property type="molecule type" value="Genomic_DNA"/>
</dbReference>
<dbReference type="STRING" id="373672.SAMN05421785_10467"/>
<dbReference type="OrthoDB" id="4535590at2"/>
<organism evidence="1 2">
    <name type="scientific">Chryseobacterium gambrini</name>
    <dbReference type="NCBI Taxonomy" id="373672"/>
    <lineage>
        <taxon>Bacteria</taxon>
        <taxon>Pseudomonadati</taxon>
        <taxon>Bacteroidota</taxon>
        <taxon>Flavobacteriia</taxon>
        <taxon>Flavobacteriales</taxon>
        <taxon>Weeksellaceae</taxon>
        <taxon>Chryseobacterium group</taxon>
        <taxon>Chryseobacterium</taxon>
    </lineage>
</organism>
<dbReference type="RefSeq" id="WP_076392113.1">
    <property type="nucleotide sequence ID" value="NZ_FTOV01000004.1"/>
</dbReference>
<proteinExistence type="predicted"/>